<keyword evidence="1" id="KW-0479">Metal-binding</keyword>
<comment type="caution">
    <text evidence="3">The sequence shown here is derived from an EMBL/GenBank/DDBJ whole genome shotgun (WGS) entry which is preliminary data.</text>
</comment>
<dbReference type="PROSITE" id="PS50157">
    <property type="entry name" value="ZINC_FINGER_C2H2_2"/>
    <property type="match status" value="1"/>
</dbReference>
<dbReference type="SUPFAM" id="SSF57667">
    <property type="entry name" value="beta-beta-alpha zinc fingers"/>
    <property type="match status" value="1"/>
</dbReference>
<feature type="domain" description="C2H2-type" evidence="2">
    <location>
        <begin position="47"/>
        <end position="74"/>
    </location>
</feature>
<dbReference type="Pfam" id="PF00096">
    <property type="entry name" value="zf-C2H2"/>
    <property type="match status" value="1"/>
</dbReference>
<keyword evidence="1" id="KW-0862">Zinc</keyword>
<keyword evidence="1" id="KW-0863">Zinc-finger</keyword>
<name>A0ABR4GSW4_9EURO</name>
<proteinExistence type="predicted"/>
<accession>A0ABR4GSW4</accession>
<gene>
    <name evidence="3" type="ORF">BJX63DRAFT_416095</name>
</gene>
<evidence type="ECO:0000313" key="4">
    <source>
        <dbReference type="Proteomes" id="UP001610334"/>
    </source>
</evidence>
<dbReference type="SMART" id="SM00355">
    <property type="entry name" value="ZnF_C2H2"/>
    <property type="match status" value="2"/>
</dbReference>
<dbReference type="InterPro" id="IPR036236">
    <property type="entry name" value="Znf_C2H2_sf"/>
</dbReference>
<dbReference type="InterPro" id="IPR013087">
    <property type="entry name" value="Znf_C2H2_type"/>
</dbReference>
<dbReference type="Gene3D" id="3.30.160.60">
    <property type="entry name" value="Classic Zinc Finger"/>
    <property type="match status" value="2"/>
</dbReference>
<keyword evidence="4" id="KW-1185">Reference proteome</keyword>
<dbReference type="PROSITE" id="PS00028">
    <property type="entry name" value="ZINC_FINGER_C2H2_1"/>
    <property type="match status" value="1"/>
</dbReference>
<sequence>MFPTQQTTSTFTPKKCMWEGCNSSTSFQREGDLIRHLKTIHISPDAYPCHEAKCSKTFGRNDHLQNHLRKRHGY</sequence>
<reference evidence="3 4" key="1">
    <citation type="submission" date="2024-07" db="EMBL/GenBank/DDBJ databases">
        <title>Section-level genome sequencing and comparative genomics of Aspergillus sections Usti and Cavernicolus.</title>
        <authorList>
            <consortium name="Lawrence Berkeley National Laboratory"/>
            <person name="Nybo J.L."/>
            <person name="Vesth T.C."/>
            <person name="Theobald S."/>
            <person name="Frisvad J.C."/>
            <person name="Larsen T.O."/>
            <person name="Kjaerboelling I."/>
            <person name="Rothschild-Mancinelli K."/>
            <person name="Lyhne E.K."/>
            <person name="Kogle M.E."/>
            <person name="Barry K."/>
            <person name="Clum A."/>
            <person name="Na H."/>
            <person name="Ledsgaard L."/>
            <person name="Lin J."/>
            <person name="Lipzen A."/>
            <person name="Kuo A."/>
            <person name="Riley R."/>
            <person name="Mondo S."/>
            <person name="Labutti K."/>
            <person name="Haridas S."/>
            <person name="Pangalinan J."/>
            <person name="Salamov A.A."/>
            <person name="Simmons B.A."/>
            <person name="Magnuson J.K."/>
            <person name="Chen J."/>
            <person name="Drula E."/>
            <person name="Henrissat B."/>
            <person name="Wiebenga A."/>
            <person name="Lubbers R.J."/>
            <person name="Gomes A.C."/>
            <person name="Makela M.R."/>
            <person name="Stajich J."/>
            <person name="Grigoriev I.V."/>
            <person name="Mortensen U.H."/>
            <person name="De Vries R.P."/>
            <person name="Baker S.E."/>
            <person name="Andersen M.R."/>
        </authorList>
    </citation>
    <scope>NUCLEOTIDE SEQUENCE [LARGE SCALE GENOMIC DNA]</scope>
    <source>
        <strain evidence="3 4">CBS 588.65</strain>
    </source>
</reference>
<protein>
    <recommendedName>
        <fullName evidence="2">C2H2-type domain-containing protein</fullName>
    </recommendedName>
</protein>
<evidence type="ECO:0000256" key="1">
    <source>
        <dbReference type="PROSITE-ProRule" id="PRU00042"/>
    </source>
</evidence>
<evidence type="ECO:0000313" key="3">
    <source>
        <dbReference type="EMBL" id="KAL2801976.1"/>
    </source>
</evidence>
<dbReference type="EMBL" id="JBFXLT010000220">
    <property type="protein sequence ID" value="KAL2801976.1"/>
    <property type="molecule type" value="Genomic_DNA"/>
</dbReference>
<organism evidence="3 4">
    <name type="scientific">Aspergillus granulosus</name>
    <dbReference type="NCBI Taxonomy" id="176169"/>
    <lineage>
        <taxon>Eukaryota</taxon>
        <taxon>Fungi</taxon>
        <taxon>Dikarya</taxon>
        <taxon>Ascomycota</taxon>
        <taxon>Pezizomycotina</taxon>
        <taxon>Eurotiomycetes</taxon>
        <taxon>Eurotiomycetidae</taxon>
        <taxon>Eurotiales</taxon>
        <taxon>Aspergillaceae</taxon>
        <taxon>Aspergillus</taxon>
        <taxon>Aspergillus subgen. Nidulantes</taxon>
    </lineage>
</organism>
<dbReference type="Proteomes" id="UP001610334">
    <property type="component" value="Unassembled WGS sequence"/>
</dbReference>
<evidence type="ECO:0000259" key="2">
    <source>
        <dbReference type="PROSITE" id="PS50157"/>
    </source>
</evidence>